<dbReference type="EMBL" id="BGPR01003867">
    <property type="protein sequence ID" value="GBM93348.1"/>
    <property type="molecule type" value="Genomic_DNA"/>
</dbReference>
<evidence type="ECO:0000313" key="1">
    <source>
        <dbReference type="EMBL" id="GBM93348.1"/>
    </source>
</evidence>
<organism evidence="1 2">
    <name type="scientific">Araneus ventricosus</name>
    <name type="common">Orbweaver spider</name>
    <name type="synonym">Epeira ventricosa</name>
    <dbReference type="NCBI Taxonomy" id="182803"/>
    <lineage>
        <taxon>Eukaryota</taxon>
        <taxon>Metazoa</taxon>
        <taxon>Ecdysozoa</taxon>
        <taxon>Arthropoda</taxon>
        <taxon>Chelicerata</taxon>
        <taxon>Arachnida</taxon>
        <taxon>Araneae</taxon>
        <taxon>Araneomorphae</taxon>
        <taxon>Entelegynae</taxon>
        <taxon>Araneoidea</taxon>
        <taxon>Araneidae</taxon>
        <taxon>Araneus</taxon>
    </lineage>
</organism>
<proteinExistence type="predicted"/>
<name>A0A4Y2JUY8_ARAVE</name>
<sequence length="140" mass="15782">MEIISFPSGTISSDNLHAVRKLIHSPSFHYALQVLKAPSLPKCPQEGLICGRPPVSPHKEWASLIQIRLDGREVRQAGHRWSGNVSLRFWNELGGGESPVARRYHLTMDGRPSAGGREQLHEMEMPFSCVEYLKHHNCPH</sequence>
<comment type="caution">
    <text evidence="1">The sequence shown here is derived from an EMBL/GenBank/DDBJ whole genome shotgun (WGS) entry which is preliminary data.</text>
</comment>
<protein>
    <submittedName>
        <fullName evidence="1">Uncharacterized protein</fullName>
    </submittedName>
</protein>
<accession>A0A4Y2JUY8</accession>
<evidence type="ECO:0000313" key="2">
    <source>
        <dbReference type="Proteomes" id="UP000499080"/>
    </source>
</evidence>
<dbReference type="Proteomes" id="UP000499080">
    <property type="component" value="Unassembled WGS sequence"/>
</dbReference>
<keyword evidence="2" id="KW-1185">Reference proteome</keyword>
<reference evidence="1 2" key="1">
    <citation type="journal article" date="2019" name="Sci. Rep.">
        <title>Orb-weaving spider Araneus ventricosus genome elucidates the spidroin gene catalogue.</title>
        <authorList>
            <person name="Kono N."/>
            <person name="Nakamura H."/>
            <person name="Ohtoshi R."/>
            <person name="Moran D.A.P."/>
            <person name="Shinohara A."/>
            <person name="Yoshida Y."/>
            <person name="Fujiwara M."/>
            <person name="Mori M."/>
            <person name="Tomita M."/>
            <person name="Arakawa K."/>
        </authorList>
    </citation>
    <scope>NUCLEOTIDE SEQUENCE [LARGE SCALE GENOMIC DNA]</scope>
</reference>
<gene>
    <name evidence="1" type="ORF">AVEN_213008_1</name>
</gene>
<dbReference type="AlphaFoldDB" id="A0A4Y2JUY8"/>